<dbReference type="PANTHER" id="PTHR43640:SF1">
    <property type="entry name" value="THIOREDOXIN-DEPENDENT PEROXIREDOXIN"/>
    <property type="match status" value="1"/>
</dbReference>
<evidence type="ECO:0000313" key="5">
    <source>
        <dbReference type="EMBL" id="MBV4356763.1"/>
    </source>
</evidence>
<feature type="domain" description="Thioredoxin" evidence="4">
    <location>
        <begin position="226"/>
        <end position="375"/>
    </location>
</feature>
<dbReference type="InterPro" id="IPR017937">
    <property type="entry name" value="Thioredoxin_CS"/>
</dbReference>
<dbReference type="PROSITE" id="PS00194">
    <property type="entry name" value="THIOREDOXIN_1"/>
    <property type="match status" value="1"/>
</dbReference>
<organism evidence="5 6">
    <name type="scientific">Pinibacter aurantiacus</name>
    <dbReference type="NCBI Taxonomy" id="2851599"/>
    <lineage>
        <taxon>Bacteria</taxon>
        <taxon>Pseudomonadati</taxon>
        <taxon>Bacteroidota</taxon>
        <taxon>Chitinophagia</taxon>
        <taxon>Chitinophagales</taxon>
        <taxon>Chitinophagaceae</taxon>
        <taxon>Pinibacter</taxon>
    </lineage>
</organism>
<dbReference type="InterPro" id="IPR013766">
    <property type="entry name" value="Thioredoxin_domain"/>
</dbReference>
<keyword evidence="6" id="KW-1185">Reference proteome</keyword>
<name>A0A9E2W3X3_9BACT</name>
<reference evidence="5" key="1">
    <citation type="submission" date="2021-06" db="EMBL/GenBank/DDBJ databases">
        <authorList>
            <person name="Huq M.A."/>
        </authorList>
    </citation>
    <scope>NUCLEOTIDE SEQUENCE</scope>
    <source>
        <strain evidence="5">MAH-26</strain>
    </source>
</reference>
<dbReference type="GO" id="GO:0016209">
    <property type="term" value="F:antioxidant activity"/>
    <property type="evidence" value="ECO:0007669"/>
    <property type="project" value="InterPro"/>
</dbReference>
<comment type="subcellular location">
    <subcellularLocation>
        <location evidence="1">Cell envelope</location>
    </subcellularLocation>
</comment>
<proteinExistence type="predicted"/>
<feature type="domain" description="Thioredoxin" evidence="4">
    <location>
        <begin position="34"/>
        <end position="198"/>
    </location>
</feature>
<evidence type="ECO:0000256" key="3">
    <source>
        <dbReference type="SAM" id="SignalP"/>
    </source>
</evidence>
<feature type="chain" id="PRO_5039658583" evidence="3">
    <location>
        <begin position="26"/>
        <end position="379"/>
    </location>
</feature>
<dbReference type="GO" id="GO:0017004">
    <property type="term" value="P:cytochrome complex assembly"/>
    <property type="evidence" value="ECO:0007669"/>
    <property type="project" value="UniProtKB-KW"/>
</dbReference>
<dbReference type="InterPro" id="IPR047262">
    <property type="entry name" value="PRX-like1"/>
</dbReference>
<dbReference type="RefSeq" id="WP_217790402.1">
    <property type="nucleotide sequence ID" value="NZ_JAHSPG010000003.1"/>
</dbReference>
<dbReference type="Proteomes" id="UP000812270">
    <property type="component" value="Unassembled WGS sequence"/>
</dbReference>
<dbReference type="PROSITE" id="PS51352">
    <property type="entry name" value="THIOREDOXIN_2"/>
    <property type="match status" value="2"/>
</dbReference>
<evidence type="ECO:0000313" key="6">
    <source>
        <dbReference type="Proteomes" id="UP000812270"/>
    </source>
</evidence>
<dbReference type="InterPro" id="IPR000866">
    <property type="entry name" value="AhpC/TSA"/>
</dbReference>
<dbReference type="GO" id="GO:0016491">
    <property type="term" value="F:oxidoreductase activity"/>
    <property type="evidence" value="ECO:0007669"/>
    <property type="project" value="InterPro"/>
</dbReference>
<keyword evidence="3" id="KW-0732">Signal</keyword>
<dbReference type="Pfam" id="PF00578">
    <property type="entry name" value="AhpC-TSA"/>
    <property type="match status" value="1"/>
</dbReference>
<dbReference type="AlphaFoldDB" id="A0A9E2W3X3"/>
<dbReference type="CDD" id="cd02969">
    <property type="entry name" value="PRX_like1"/>
    <property type="match status" value="1"/>
</dbReference>
<gene>
    <name evidence="5" type="ORF">KTO63_06340</name>
</gene>
<evidence type="ECO:0000259" key="4">
    <source>
        <dbReference type="PROSITE" id="PS51352"/>
    </source>
</evidence>
<accession>A0A9E2W3X3</accession>
<dbReference type="CDD" id="cd02966">
    <property type="entry name" value="TlpA_like_family"/>
    <property type="match status" value="1"/>
</dbReference>
<feature type="signal peptide" evidence="3">
    <location>
        <begin position="1"/>
        <end position="25"/>
    </location>
</feature>
<dbReference type="PANTHER" id="PTHR43640">
    <property type="entry name" value="OS07G0260300 PROTEIN"/>
    <property type="match status" value="1"/>
</dbReference>
<comment type="caution">
    <text evidence="5">The sequence shown here is derived from an EMBL/GenBank/DDBJ whole genome shotgun (WGS) entry which is preliminary data.</text>
</comment>
<sequence length="379" mass="42576">MTRLLSLYTTVLLCALVSICNETVAQNHATHATLPVGSKAPDFNLPGIDGKNYSLADFKKAGVLVIVFTCNHCPTAQAYEQRIIKLTTDYVSKGVQVVAIMPNDPHSVQLNELGYADTGDSFEEMKLHAQRKHFNFPYLYDGDHEATAIAYGPVATPHVFVFDKERILRYQGRIDDVEKPTGTPKNRDAQNAIDALLANKEPDVKTTKVFGCSIKWKEKEDLVAKSDSEWAAMPVILDTIGESGIKSLLKNNSDKLRLINVWATWCGPCVNELPSFVTINRMYRKRDFEFITISADNPEKKDKVLKTLKELKLSNTNYLYNQDDKYKLIEAVDPNWSGALPYTILIEPGGKIIYARQGTIDPMEMKTMIVDNALIGRFY</sequence>
<dbReference type="InterPro" id="IPR013740">
    <property type="entry name" value="Redoxin"/>
</dbReference>
<dbReference type="EMBL" id="JAHSPG010000003">
    <property type="protein sequence ID" value="MBV4356763.1"/>
    <property type="molecule type" value="Genomic_DNA"/>
</dbReference>
<evidence type="ECO:0000256" key="1">
    <source>
        <dbReference type="ARBA" id="ARBA00004196"/>
    </source>
</evidence>
<evidence type="ECO:0000256" key="2">
    <source>
        <dbReference type="ARBA" id="ARBA00022748"/>
    </source>
</evidence>
<keyword evidence="2" id="KW-0201">Cytochrome c-type biogenesis</keyword>
<dbReference type="Pfam" id="PF08534">
    <property type="entry name" value="Redoxin"/>
    <property type="match status" value="1"/>
</dbReference>
<dbReference type="GO" id="GO:0030313">
    <property type="term" value="C:cell envelope"/>
    <property type="evidence" value="ECO:0007669"/>
    <property type="project" value="UniProtKB-SubCell"/>
</dbReference>
<protein>
    <submittedName>
        <fullName evidence="5">Redoxin domain-containing protein</fullName>
    </submittedName>
</protein>